<dbReference type="Proteomes" id="UP001454036">
    <property type="component" value="Unassembled WGS sequence"/>
</dbReference>
<dbReference type="InterPro" id="IPR013103">
    <property type="entry name" value="RVT_2"/>
</dbReference>
<comment type="caution">
    <text evidence="2">The sequence shown here is derived from an EMBL/GenBank/DDBJ whole genome shotgun (WGS) entry which is preliminary data.</text>
</comment>
<reference evidence="2 3" key="1">
    <citation type="submission" date="2024-01" db="EMBL/GenBank/DDBJ databases">
        <title>The complete chloroplast genome sequence of Lithospermum erythrorhizon: insights into the phylogenetic relationship among Boraginaceae species and the maternal lineages of purple gromwells.</title>
        <authorList>
            <person name="Okada T."/>
            <person name="Watanabe K."/>
        </authorList>
    </citation>
    <scope>NUCLEOTIDE SEQUENCE [LARGE SCALE GENOMIC DNA]</scope>
</reference>
<evidence type="ECO:0000313" key="3">
    <source>
        <dbReference type="Proteomes" id="UP001454036"/>
    </source>
</evidence>
<gene>
    <name evidence="2" type="ORF">LIER_15093</name>
</gene>
<keyword evidence="3" id="KW-1185">Reference proteome</keyword>
<dbReference type="SUPFAM" id="SSF56672">
    <property type="entry name" value="DNA/RNA polymerases"/>
    <property type="match status" value="1"/>
</dbReference>
<keyword evidence="2" id="KW-0472">Membrane</keyword>
<keyword evidence="2" id="KW-0812">Transmembrane</keyword>
<keyword evidence="2" id="KW-0675">Receptor</keyword>
<dbReference type="AlphaFoldDB" id="A0AAV3Q5L4"/>
<dbReference type="Pfam" id="PF07727">
    <property type="entry name" value="RVT_2"/>
    <property type="match status" value="1"/>
</dbReference>
<protein>
    <submittedName>
        <fullName evidence="2">Transmembrane signal receptor</fullName>
    </submittedName>
</protein>
<organism evidence="2 3">
    <name type="scientific">Lithospermum erythrorhizon</name>
    <name type="common">Purple gromwell</name>
    <name type="synonym">Lithospermum officinale var. erythrorhizon</name>
    <dbReference type="NCBI Taxonomy" id="34254"/>
    <lineage>
        <taxon>Eukaryota</taxon>
        <taxon>Viridiplantae</taxon>
        <taxon>Streptophyta</taxon>
        <taxon>Embryophyta</taxon>
        <taxon>Tracheophyta</taxon>
        <taxon>Spermatophyta</taxon>
        <taxon>Magnoliopsida</taxon>
        <taxon>eudicotyledons</taxon>
        <taxon>Gunneridae</taxon>
        <taxon>Pentapetalae</taxon>
        <taxon>asterids</taxon>
        <taxon>lamiids</taxon>
        <taxon>Boraginales</taxon>
        <taxon>Boraginaceae</taxon>
        <taxon>Boraginoideae</taxon>
        <taxon>Lithospermeae</taxon>
        <taxon>Lithospermum</taxon>
    </lineage>
</organism>
<proteinExistence type="predicted"/>
<dbReference type="EMBL" id="BAABME010003217">
    <property type="protein sequence ID" value="GAA0157940.1"/>
    <property type="molecule type" value="Genomic_DNA"/>
</dbReference>
<accession>A0AAV3Q5L4</accession>
<sequence>MSSIMGNRVWKLASLPRGCNPVGCKWIFKKKMKVDGTIDQFKARLVAKGYSQKEGIDYFDTYAPVARTKTIRVLIALASMHNLVIHQMDVKTAFLNDELDEEVYMEQPERFIVPRQEHKIWYSDVSWISNCDLSSTSGWIFTLGEVQFLGVLRNKPVLQIHPWHLNLLHKHQHARKLKGFEICCMNYLSGQNLCHRFHYTVIVRRHWHEHTTWCTMINQDTLVYDSYVKQLIHDQLIHDGVVTMDFERTNNNLADPLTKGLTRDLVEKTTRGMGLKPV</sequence>
<evidence type="ECO:0000313" key="2">
    <source>
        <dbReference type="EMBL" id="GAA0157940.1"/>
    </source>
</evidence>
<feature type="domain" description="Reverse transcriptase Ty1/copia-type" evidence="1">
    <location>
        <begin position="7"/>
        <end position="124"/>
    </location>
</feature>
<name>A0AAV3Q5L4_LITER</name>
<dbReference type="InterPro" id="IPR043502">
    <property type="entry name" value="DNA/RNA_pol_sf"/>
</dbReference>
<evidence type="ECO:0000259" key="1">
    <source>
        <dbReference type="Pfam" id="PF07727"/>
    </source>
</evidence>